<dbReference type="AlphaFoldDB" id="A0A521CB67"/>
<dbReference type="SUPFAM" id="SSF54427">
    <property type="entry name" value="NTF2-like"/>
    <property type="match status" value="1"/>
</dbReference>
<evidence type="ECO:0000313" key="1">
    <source>
        <dbReference type="EMBL" id="SMO56605.1"/>
    </source>
</evidence>
<dbReference type="Gene3D" id="3.10.450.50">
    <property type="match status" value="1"/>
</dbReference>
<organism evidence="1 2">
    <name type="scientific">Paracoccus laeviglucosivorans</name>
    <dbReference type="NCBI Taxonomy" id="1197861"/>
    <lineage>
        <taxon>Bacteria</taxon>
        <taxon>Pseudomonadati</taxon>
        <taxon>Pseudomonadota</taxon>
        <taxon>Alphaproteobacteria</taxon>
        <taxon>Rhodobacterales</taxon>
        <taxon>Paracoccaceae</taxon>
        <taxon>Paracoccus</taxon>
    </lineage>
</organism>
<keyword evidence="2" id="KW-1185">Reference proteome</keyword>
<dbReference type="Proteomes" id="UP000319014">
    <property type="component" value="Unassembled WGS sequence"/>
</dbReference>
<dbReference type="InterPro" id="IPR032710">
    <property type="entry name" value="NTF2-like_dom_sf"/>
</dbReference>
<protein>
    <recommendedName>
        <fullName evidence="3">SnoaL-like domain-containing protein</fullName>
    </recommendedName>
</protein>
<proteinExistence type="predicted"/>
<dbReference type="EMBL" id="FXTK01000004">
    <property type="protein sequence ID" value="SMO56605.1"/>
    <property type="molecule type" value="Genomic_DNA"/>
</dbReference>
<dbReference type="OrthoDB" id="8635217at2"/>
<evidence type="ECO:0008006" key="3">
    <source>
        <dbReference type="Google" id="ProtNLM"/>
    </source>
</evidence>
<reference evidence="1 2" key="1">
    <citation type="submission" date="2017-05" db="EMBL/GenBank/DDBJ databases">
        <authorList>
            <person name="Varghese N."/>
            <person name="Submissions S."/>
        </authorList>
    </citation>
    <scope>NUCLEOTIDE SEQUENCE [LARGE SCALE GENOMIC DNA]</scope>
    <source>
        <strain evidence="1 2">DSM 100094</strain>
    </source>
</reference>
<dbReference type="RefSeq" id="WP_142662343.1">
    <property type="nucleotide sequence ID" value="NZ_FXTK01000004.1"/>
</dbReference>
<accession>A0A521CB67</accession>
<evidence type="ECO:0000313" key="2">
    <source>
        <dbReference type="Proteomes" id="UP000319014"/>
    </source>
</evidence>
<gene>
    <name evidence="1" type="ORF">SAMN06265221_104132</name>
</gene>
<sequence length="140" mass="15833">MNQQSERDLSAVKEYLDATMAPDPQRAAKVVAPGFVCRFTGNRKFDAPDGPTGFNAARYKWVKKRIERYDVVPGDRQTIIYSLGYLYGEWPDGTAFDNNRYVDRFVVQDGLILETDVWNDSAEWILDPDCATAGQSRAAE</sequence>
<name>A0A521CB67_9RHOB</name>